<protein>
    <submittedName>
        <fullName evidence="2">Rhodanese-related sulfurtransferase</fullName>
    </submittedName>
</protein>
<dbReference type="PROSITE" id="PS50206">
    <property type="entry name" value="RHODANESE_3"/>
    <property type="match status" value="4"/>
</dbReference>
<dbReference type="InterPro" id="IPR001763">
    <property type="entry name" value="Rhodanese-like_dom"/>
</dbReference>
<organism evidence="2 3">
    <name type="scientific">Asaia spathodeae</name>
    <dbReference type="NCBI Taxonomy" id="657016"/>
    <lineage>
        <taxon>Bacteria</taxon>
        <taxon>Pseudomonadati</taxon>
        <taxon>Pseudomonadota</taxon>
        <taxon>Alphaproteobacteria</taxon>
        <taxon>Acetobacterales</taxon>
        <taxon>Acetobacteraceae</taxon>
        <taxon>Asaia</taxon>
    </lineage>
</organism>
<proteinExistence type="predicted"/>
<dbReference type="Pfam" id="PF00581">
    <property type="entry name" value="Rhodanese"/>
    <property type="match status" value="4"/>
</dbReference>
<feature type="domain" description="Rhodanese" evidence="1">
    <location>
        <begin position="287"/>
        <end position="366"/>
    </location>
</feature>
<feature type="domain" description="Rhodanese" evidence="1">
    <location>
        <begin position="21"/>
        <end position="111"/>
    </location>
</feature>
<dbReference type="InterPro" id="IPR036873">
    <property type="entry name" value="Rhodanese-like_dom_sf"/>
</dbReference>
<name>A0ABX2P7R1_9PROT</name>
<dbReference type="EMBL" id="JABXXV010000009">
    <property type="protein sequence ID" value="NVN47995.1"/>
    <property type="molecule type" value="Genomic_DNA"/>
</dbReference>
<dbReference type="SUPFAM" id="SSF52821">
    <property type="entry name" value="Rhodanese/Cell cycle control phosphatase"/>
    <property type="match status" value="4"/>
</dbReference>
<feature type="domain" description="Rhodanese" evidence="1">
    <location>
        <begin position="144"/>
        <end position="235"/>
    </location>
</feature>
<reference evidence="2 3" key="1">
    <citation type="submission" date="2020-06" db="EMBL/GenBank/DDBJ databases">
        <title>Synonyms of Asaia species.</title>
        <authorList>
            <person name="Sombolestani A."/>
        </authorList>
    </citation>
    <scope>NUCLEOTIDE SEQUENCE [LARGE SCALE GENOMIC DNA]</scope>
    <source>
        <strain evidence="2 3">LMG 27047</strain>
    </source>
</reference>
<dbReference type="PANTHER" id="PTHR44086">
    <property type="entry name" value="THIOSULFATE SULFURTRANSFERASE RDL2, MITOCHONDRIAL-RELATED"/>
    <property type="match status" value="1"/>
</dbReference>
<dbReference type="Gene3D" id="3.40.250.10">
    <property type="entry name" value="Rhodanese-like domain"/>
    <property type="match status" value="4"/>
</dbReference>
<accession>A0ABX2P7R1</accession>
<comment type="caution">
    <text evidence="2">The sequence shown here is derived from an EMBL/GenBank/DDBJ whole genome shotgun (WGS) entry which is preliminary data.</text>
</comment>
<dbReference type="PANTHER" id="PTHR44086:SF10">
    <property type="entry name" value="THIOSULFATE SULFURTRANSFERASE_RHODANESE-LIKE DOMAIN-CONTAINING PROTEIN 3"/>
    <property type="match status" value="1"/>
</dbReference>
<evidence type="ECO:0000259" key="1">
    <source>
        <dbReference type="PROSITE" id="PS50206"/>
    </source>
</evidence>
<evidence type="ECO:0000313" key="2">
    <source>
        <dbReference type="EMBL" id="NVN47995.1"/>
    </source>
</evidence>
<sequence length="534" mass="57578">MGSNEMTRTISSELVRASLREGREIALIDLREEGPFSRAHPLFAVSIPLSRLDLDINRLVPRGDAPIAVYDDGEGYVARALPLLAALGYGNVASLEGGLAGWRESGGEIFIDVNVPSKAFGELVEHERQTPSLPAEELEKRIAEGENIVILDARRFSEYEVMSIPGGRSVPGGDLAYRARDNAPSPDTTIVVNCAGRTRSIIGAQSLVNAALPNPVYALRNGTIGWTLAGFDVARGQHAAGAPASADHVALARKRAEELAEATGVRTLTPAEFLALQADRTRTLYRLDVRLPEEYAAGHLQGFASAPGGQLIQATDEWIAVRHGTIVLSDDDGVRARMAGHWLRQLGWNEVYVLVEWGDLEQATKAGASDVWPGFSSPSIRAVSPQSYADEAQKPLLVDLATTPIYRKGHIPGAVFATRAELATQLKAREIRRIVLTSPDGRLAALAAPELAALGIDVRVLQGGTEAWRAEGFTLEAGLDEARALTSTDDVYKRPYEGTDNGSAAMQAYLDWEFGLIAQLERDGTHNFRVLGPI</sequence>
<dbReference type="Proteomes" id="UP001516351">
    <property type="component" value="Unassembled WGS sequence"/>
</dbReference>
<evidence type="ECO:0000313" key="3">
    <source>
        <dbReference type="Proteomes" id="UP001516351"/>
    </source>
</evidence>
<dbReference type="SMART" id="SM00450">
    <property type="entry name" value="RHOD"/>
    <property type="match status" value="4"/>
</dbReference>
<gene>
    <name evidence="2" type="ORF">HW542_14435</name>
</gene>
<keyword evidence="3" id="KW-1185">Reference proteome</keyword>
<feature type="domain" description="Rhodanese" evidence="1">
    <location>
        <begin position="391"/>
        <end position="477"/>
    </location>
</feature>